<dbReference type="InterPro" id="IPR006311">
    <property type="entry name" value="TAT_signal"/>
</dbReference>
<dbReference type="Pfam" id="PF04234">
    <property type="entry name" value="CopC"/>
    <property type="match status" value="1"/>
</dbReference>
<feature type="compositionally biased region" description="Polar residues" evidence="5">
    <location>
        <begin position="163"/>
        <end position="172"/>
    </location>
</feature>
<protein>
    <submittedName>
        <fullName evidence="8 9">Copper resistance protein C</fullName>
    </submittedName>
</protein>
<dbReference type="GO" id="GO:0005507">
    <property type="term" value="F:copper ion binding"/>
    <property type="evidence" value="ECO:0007669"/>
    <property type="project" value="InterPro"/>
</dbReference>
<evidence type="ECO:0000256" key="3">
    <source>
        <dbReference type="ARBA" id="ARBA00022729"/>
    </source>
</evidence>
<evidence type="ECO:0000256" key="5">
    <source>
        <dbReference type="SAM" id="MobiDB-lite"/>
    </source>
</evidence>
<organism evidence="9 10">
    <name type="scientific">Microbacterium ginsengisoli</name>
    <dbReference type="NCBI Taxonomy" id="400772"/>
    <lineage>
        <taxon>Bacteria</taxon>
        <taxon>Bacillati</taxon>
        <taxon>Actinomycetota</taxon>
        <taxon>Actinomycetes</taxon>
        <taxon>Micrococcales</taxon>
        <taxon>Microbacteriaceae</taxon>
        <taxon>Microbacterium</taxon>
    </lineage>
</organism>
<reference evidence="9 10" key="1">
    <citation type="submission" date="2015-02" db="EMBL/GenBank/DDBJ databases">
        <title>Draft genome sequences of ten Microbacterium spp. with emphasis on heavy metal contaminated environments.</title>
        <authorList>
            <person name="Corretto E."/>
        </authorList>
    </citation>
    <scope>NUCLEOTIDE SEQUENCE [LARGE SCALE GENOMIC DNA]</scope>
    <source>
        <strain evidence="9 10">DSM 18659</strain>
    </source>
</reference>
<dbReference type="RefSeq" id="WP_048809232.1">
    <property type="nucleotide sequence ID" value="NZ_JYIY01000066.1"/>
</dbReference>
<dbReference type="GO" id="GO:0042597">
    <property type="term" value="C:periplasmic space"/>
    <property type="evidence" value="ECO:0007669"/>
    <property type="project" value="InterPro"/>
</dbReference>
<dbReference type="EMBL" id="JYIY01000066">
    <property type="protein sequence ID" value="KJL37345.1"/>
    <property type="molecule type" value="Genomic_DNA"/>
</dbReference>
<dbReference type="InterPro" id="IPR032694">
    <property type="entry name" value="CopC/D"/>
</dbReference>
<sequence>MTTVTDHEHPHRSGSRRRILLLSTLTTLLLAAGLLFATAAPAAAHDEIVSSSPEAGSTVSVVPEEISLTFSGEILTDFSAVIIEVVAPDGQNIASGDPVIDGTTVTQAVTPGQAGVYTVRWRVVSSDGHPISNEYQYTVEAVTVPTSAPTPEATEEQTPDPSPTSAANTSGEVHNGPSGGGELLPVLAVLSGVIVLGGALVVVLMVARERRRRDRAAAAAAAADGGTADDQQQKENPS</sequence>
<accession>A0A0F0LYJ9</accession>
<reference evidence="8 11" key="2">
    <citation type="journal article" date="2018" name="Nat. Biotechnol.">
        <title>A standardized bacterial taxonomy based on genome phylogeny substantially revises the tree of life.</title>
        <authorList>
            <person name="Parks D.H."/>
            <person name="Chuvochina M."/>
            <person name="Waite D.W."/>
            <person name="Rinke C."/>
            <person name="Skarshewski A."/>
            <person name="Chaumeil P.A."/>
            <person name="Hugenholtz P."/>
        </authorList>
    </citation>
    <scope>NUCLEOTIDE SEQUENCE [LARGE SCALE GENOMIC DNA]</scope>
    <source>
        <strain evidence="8">UBA9152</strain>
    </source>
</reference>
<keyword evidence="6" id="KW-0812">Transmembrane</keyword>
<evidence type="ECO:0000313" key="10">
    <source>
        <dbReference type="Proteomes" id="UP000033451"/>
    </source>
</evidence>
<dbReference type="Proteomes" id="UP000257479">
    <property type="component" value="Unassembled WGS sequence"/>
</dbReference>
<evidence type="ECO:0000256" key="2">
    <source>
        <dbReference type="ARBA" id="ARBA00022723"/>
    </source>
</evidence>
<dbReference type="OrthoDB" id="5242236at2"/>
<dbReference type="Proteomes" id="UP000033451">
    <property type="component" value="Unassembled WGS sequence"/>
</dbReference>
<dbReference type="EMBL" id="DMNG01000152">
    <property type="protein sequence ID" value="HAN24672.1"/>
    <property type="molecule type" value="Genomic_DNA"/>
</dbReference>
<dbReference type="InterPro" id="IPR014755">
    <property type="entry name" value="Cu-Rt/internalin_Ig-like"/>
</dbReference>
<feature type="compositionally biased region" description="Low complexity" evidence="5">
    <location>
        <begin position="217"/>
        <end position="230"/>
    </location>
</feature>
<evidence type="ECO:0000256" key="6">
    <source>
        <dbReference type="SAM" id="Phobius"/>
    </source>
</evidence>
<comment type="subcellular location">
    <subcellularLocation>
        <location evidence="1">Cell envelope</location>
    </subcellularLocation>
</comment>
<keyword evidence="6" id="KW-0472">Membrane</keyword>
<evidence type="ECO:0000313" key="11">
    <source>
        <dbReference type="Proteomes" id="UP000257479"/>
    </source>
</evidence>
<dbReference type="AlphaFoldDB" id="A0A0F0LYJ9"/>
<dbReference type="GO" id="GO:0046688">
    <property type="term" value="P:response to copper ion"/>
    <property type="evidence" value="ECO:0007669"/>
    <property type="project" value="InterPro"/>
</dbReference>
<keyword evidence="4" id="KW-0186">Copper</keyword>
<keyword evidence="3" id="KW-0732">Signal</keyword>
<feature type="region of interest" description="Disordered" evidence="5">
    <location>
        <begin position="215"/>
        <end position="238"/>
    </location>
</feature>
<evidence type="ECO:0000256" key="1">
    <source>
        <dbReference type="ARBA" id="ARBA00004196"/>
    </source>
</evidence>
<feature type="transmembrane region" description="Helical" evidence="6">
    <location>
        <begin position="183"/>
        <end position="207"/>
    </location>
</feature>
<keyword evidence="6" id="KW-1133">Transmembrane helix</keyword>
<dbReference type="GO" id="GO:0030313">
    <property type="term" value="C:cell envelope"/>
    <property type="evidence" value="ECO:0007669"/>
    <property type="project" value="UniProtKB-SubCell"/>
</dbReference>
<dbReference type="InterPro" id="IPR014756">
    <property type="entry name" value="Ig_E-set"/>
</dbReference>
<dbReference type="STRING" id="400772.RR49_00929"/>
<dbReference type="GO" id="GO:0005886">
    <property type="term" value="C:plasma membrane"/>
    <property type="evidence" value="ECO:0007669"/>
    <property type="project" value="TreeGrafter"/>
</dbReference>
<evidence type="ECO:0000259" key="7">
    <source>
        <dbReference type="Pfam" id="PF04234"/>
    </source>
</evidence>
<keyword evidence="10" id="KW-1185">Reference proteome</keyword>
<dbReference type="PROSITE" id="PS51318">
    <property type="entry name" value="TAT"/>
    <property type="match status" value="1"/>
</dbReference>
<dbReference type="InterPro" id="IPR007348">
    <property type="entry name" value="CopC_dom"/>
</dbReference>
<feature type="region of interest" description="Disordered" evidence="5">
    <location>
        <begin position="148"/>
        <end position="177"/>
    </location>
</feature>
<dbReference type="GO" id="GO:0006825">
    <property type="term" value="P:copper ion transport"/>
    <property type="evidence" value="ECO:0007669"/>
    <property type="project" value="InterPro"/>
</dbReference>
<name>A0A0F0LYJ9_9MICO</name>
<dbReference type="PANTHER" id="PTHR34820">
    <property type="entry name" value="INNER MEMBRANE PROTEIN YEBZ"/>
    <property type="match status" value="1"/>
</dbReference>
<evidence type="ECO:0000313" key="8">
    <source>
        <dbReference type="EMBL" id="HAN24672.1"/>
    </source>
</evidence>
<evidence type="ECO:0000313" key="9">
    <source>
        <dbReference type="EMBL" id="KJL37345.1"/>
    </source>
</evidence>
<feature type="domain" description="CopC" evidence="7">
    <location>
        <begin position="45"/>
        <end position="139"/>
    </location>
</feature>
<dbReference type="PANTHER" id="PTHR34820:SF4">
    <property type="entry name" value="INNER MEMBRANE PROTEIN YEBZ"/>
    <property type="match status" value="1"/>
</dbReference>
<gene>
    <name evidence="9" type="primary">pcoC</name>
    <name evidence="8" type="ORF">DCP95_08890</name>
    <name evidence="9" type="ORF">RR49_00929</name>
</gene>
<proteinExistence type="predicted"/>
<keyword evidence="2" id="KW-0479">Metal-binding</keyword>
<comment type="caution">
    <text evidence="9">The sequence shown here is derived from an EMBL/GenBank/DDBJ whole genome shotgun (WGS) entry which is preliminary data.</text>
</comment>
<evidence type="ECO:0000256" key="4">
    <source>
        <dbReference type="ARBA" id="ARBA00023008"/>
    </source>
</evidence>
<dbReference type="SUPFAM" id="SSF81296">
    <property type="entry name" value="E set domains"/>
    <property type="match status" value="1"/>
</dbReference>
<dbReference type="PATRIC" id="fig|400772.4.peg.954"/>
<dbReference type="Gene3D" id="2.60.40.1220">
    <property type="match status" value="1"/>
</dbReference>